<name>A0A2R4WXC6_9HYPH</name>
<reference evidence="2 3" key="1">
    <citation type="submission" date="2018-04" db="EMBL/GenBank/DDBJ databases">
        <title>Methylobacterium sp. PR1016A genome.</title>
        <authorList>
            <person name="Park W."/>
        </authorList>
    </citation>
    <scope>NUCLEOTIDE SEQUENCE [LARGE SCALE GENOMIC DNA]</scope>
    <source>
        <strain evidence="2 3">PR1016A</strain>
        <plasmid evidence="2 3">unnamed3</plasmid>
    </source>
</reference>
<evidence type="ECO:0000313" key="3">
    <source>
        <dbReference type="Proteomes" id="UP000244755"/>
    </source>
</evidence>
<dbReference type="EMBL" id="CP028847">
    <property type="protein sequence ID" value="AWB26188.1"/>
    <property type="molecule type" value="Genomic_DNA"/>
</dbReference>
<keyword evidence="2" id="KW-0614">Plasmid</keyword>
<organism evidence="2 3">
    <name type="scientific">Methylobacterium currus</name>
    <dbReference type="NCBI Taxonomy" id="2051553"/>
    <lineage>
        <taxon>Bacteria</taxon>
        <taxon>Pseudomonadati</taxon>
        <taxon>Pseudomonadota</taxon>
        <taxon>Alphaproteobacteria</taxon>
        <taxon>Hyphomicrobiales</taxon>
        <taxon>Methylobacteriaceae</taxon>
        <taxon>Methylobacterium</taxon>
    </lineage>
</organism>
<feature type="compositionally biased region" description="Low complexity" evidence="1">
    <location>
        <begin position="1"/>
        <end position="35"/>
    </location>
</feature>
<evidence type="ECO:0000313" key="2">
    <source>
        <dbReference type="EMBL" id="AWB26188.1"/>
    </source>
</evidence>
<accession>A0A2R4WXC6</accession>
<geneLocation type="plasmid" evidence="2 3">
    <name>unnamed3</name>
</geneLocation>
<keyword evidence="3" id="KW-1185">Reference proteome</keyword>
<evidence type="ECO:0000256" key="1">
    <source>
        <dbReference type="SAM" id="MobiDB-lite"/>
    </source>
</evidence>
<protein>
    <submittedName>
        <fullName evidence="2">Uncharacterized protein</fullName>
    </submittedName>
</protein>
<dbReference type="Proteomes" id="UP000244755">
    <property type="component" value="Plasmid unnamed3"/>
</dbReference>
<dbReference type="KEGG" id="mee:DA075_35550"/>
<dbReference type="AlphaFoldDB" id="A0A2R4WXC6"/>
<proteinExistence type="predicted"/>
<feature type="region of interest" description="Disordered" evidence="1">
    <location>
        <begin position="1"/>
        <end position="52"/>
    </location>
</feature>
<dbReference type="OrthoDB" id="8005259at2"/>
<sequence>MTTQKPATTPKPTRAALTSLVEPKATPAAAAPAQAEMGEQVAAKPAPGPSDLKTMQVRVNRAGWVEFSRLAQDLDITLEQLMVDAMNEALRRNGKPPVMERRLPGKK</sequence>
<dbReference type="RefSeq" id="WP_099957718.1">
    <property type="nucleotide sequence ID" value="NZ_CP028847.1"/>
</dbReference>
<gene>
    <name evidence="2" type="ORF">DA075_35550</name>
</gene>